<evidence type="ECO:0000256" key="2">
    <source>
        <dbReference type="PROSITE-ProRule" id="PRU00035"/>
    </source>
</evidence>
<dbReference type="Proteomes" id="UP000815325">
    <property type="component" value="Unassembled WGS sequence"/>
</dbReference>
<dbReference type="PRINTS" id="PR00503">
    <property type="entry name" value="BROMODOMAIN"/>
</dbReference>
<name>A0ABQ7G2S6_DUNSA</name>
<reference evidence="4" key="1">
    <citation type="submission" date="2017-08" db="EMBL/GenBank/DDBJ databases">
        <authorList>
            <person name="Polle J.E."/>
            <person name="Barry K."/>
            <person name="Cushman J."/>
            <person name="Schmutz J."/>
            <person name="Tran D."/>
            <person name="Hathwaick L.T."/>
            <person name="Yim W.C."/>
            <person name="Jenkins J."/>
            <person name="Mckie-Krisberg Z.M."/>
            <person name="Prochnik S."/>
            <person name="Lindquist E."/>
            <person name="Dockter R.B."/>
            <person name="Adam C."/>
            <person name="Molina H."/>
            <person name="Bunkerborg J."/>
            <person name="Jin E."/>
            <person name="Buchheim M."/>
            <person name="Magnuson J."/>
        </authorList>
    </citation>
    <scope>NUCLEOTIDE SEQUENCE</scope>
    <source>
        <strain evidence="4">CCAP 19/18</strain>
    </source>
</reference>
<evidence type="ECO:0000256" key="1">
    <source>
        <dbReference type="ARBA" id="ARBA00023117"/>
    </source>
</evidence>
<sequence length="143" mass="16466">MSADAHAGPQLSEDAVLDGFLKECMNMIKRRLWSKRECSAFKEPVDPIKLNIPDYHTYIKHPMDVGTVKKKLDSGMYKSPLEVRDDVRLVWRNCAAYNPPGHPMRNMGDILAAAWEATWKDSNIEERWFQHLQQQDLQASSHA</sequence>
<dbReference type="PANTHER" id="PTHR45926">
    <property type="entry name" value="OSJNBA0053K19.4 PROTEIN"/>
    <property type="match status" value="1"/>
</dbReference>
<gene>
    <name evidence="4" type="ORF">DUNSADRAFT_16850</name>
</gene>
<dbReference type="Gene3D" id="1.20.920.10">
    <property type="entry name" value="Bromodomain-like"/>
    <property type="match status" value="1"/>
</dbReference>
<dbReference type="InterPro" id="IPR036427">
    <property type="entry name" value="Bromodomain-like_sf"/>
</dbReference>
<dbReference type="SMART" id="SM00297">
    <property type="entry name" value="BROMO"/>
    <property type="match status" value="1"/>
</dbReference>
<dbReference type="SUPFAM" id="SSF47370">
    <property type="entry name" value="Bromodomain"/>
    <property type="match status" value="1"/>
</dbReference>
<evidence type="ECO:0000313" key="5">
    <source>
        <dbReference type="Proteomes" id="UP000815325"/>
    </source>
</evidence>
<evidence type="ECO:0000313" key="4">
    <source>
        <dbReference type="EMBL" id="KAF5828893.1"/>
    </source>
</evidence>
<dbReference type="Pfam" id="PF00439">
    <property type="entry name" value="Bromodomain"/>
    <property type="match status" value="1"/>
</dbReference>
<keyword evidence="5" id="KW-1185">Reference proteome</keyword>
<dbReference type="EMBL" id="MU070230">
    <property type="protein sequence ID" value="KAF5828893.1"/>
    <property type="molecule type" value="Genomic_DNA"/>
</dbReference>
<dbReference type="PROSITE" id="PS50014">
    <property type="entry name" value="BROMODOMAIN_2"/>
    <property type="match status" value="1"/>
</dbReference>
<dbReference type="InterPro" id="IPR001487">
    <property type="entry name" value="Bromodomain"/>
</dbReference>
<evidence type="ECO:0000259" key="3">
    <source>
        <dbReference type="PROSITE" id="PS50014"/>
    </source>
</evidence>
<protein>
    <submittedName>
        <fullName evidence="4">Bromodomain-containing protein</fullName>
    </submittedName>
</protein>
<organism evidence="4 5">
    <name type="scientific">Dunaliella salina</name>
    <name type="common">Green alga</name>
    <name type="synonym">Protococcus salinus</name>
    <dbReference type="NCBI Taxonomy" id="3046"/>
    <lineage>
        <taxon>Eukaryota</taxon>
        <taxon>Viridiplantae</taxon>
        <taxon>Chlorophyta</taxon>
        <taxon>core chlorophytes</taxon>
        <taxon>Chlorophyceae</taxon>
        <taxon>CS clade</taxon>
        <taxon>Chlamydomonadales</taxon>
        <taxon>Dunaliellaceae</taxon>
        <taxon>Dunaliella</taxon>
    </lineage>
</organism>
<accession>A0ABQ7G2S6</accession>
<comment type="caution">
    <text evidence="4">The sequence shown here is derived from an EMBL/GenBank/DDBJ whole genome shotgun (WGS) entry which is preliminary data.</text>
</comment>
<keyword evidence="1 2" id="KW-0103">Bromodomain</keyword>
<proteinExistence type="predicted"/>
<feature type="domain" description="Bromo" evidence="3">
    <location>
        <begin position="33"/>
        <end position="105"/>
    </location>
</feature>